<comment type="caution">
    <text evidence="2">The sequence shown here is derived from an EMBL/GenBank/DDBJ whole genome shotgun (WGS) entry which is preliminary data.</text>
</comment>
<name>A0A430UL92_THESC</name>
<organism evidence="2 3">
    <name type="scientific">Thermus scotoductus</name>
    <dbReference type="NCBI Taxonomy" id="37636"/>
    <lineage>
        <taxon>Bacteria</taxon>
        <taxon>Thermotogati</taxon>
        <taxon>Deinococcota</taxon>
        <taxon>Deinococci</taxon>
        <taxon>Thermales</taxon>
        <taxon>Thermaceae</taxon>
        <taxon>Thermus</taxon>
    </lineage>
</organism>
<dbReference type="RefSeq" id="WP_126187928.1">
    <property type="nucleotide sequence ID" value="NZ_PELM01000458.1"/>
</dbReference>
<gene>
    <name evidence="2" type="ORF">CSW30_13270</name>
    <name evidence="1" type="ORF">CSW50_12205</name>
</gene>
<evidence type="ECO:0000313" key="3">
    <source>
        <dbReference type="Proteomes" id="UP000287173"/>
    </source>
</evidence>
<evidence type="ECO:0000313" key="1">
    <source>
        <dbReference type="EMBL" id="RTG99694.1"/>
    </source>
</evidence>
<dbReference type="Proteomes" id="UP000287173">
    <property type="component" value="Unassembled WGS sequence"/>
</dbReference>
<evidence type="ECO:0000313" key="4">
    <source>
        <dbReference type="Proteomes" id="UP000288082"/>
    </source>
</evidence>
<reference evidence="3 4" key="1">
    <citation type="journal article" date="2019" name="Extremophiles">
        <title>Biogeography of thermophiles and predominance of Thermus scotoductus in domestic water heaters.</title>
        <authorList>
            <person name="Wilpiszeski R.L."/>
            <person name="Zhang Z."/>
            <person name="House C.H."/>
        </authorList>
    </citation>
    <scope>NUCLEOTIDE SEQUENCE [LARGE SCALE GENOMIC DNA]</scope>
    <source>
        <strain evidence="2 3">17_S17</strain>
        <strain evidence="1 4">38_S38</strain>
    </source>
</reference>
<dbReference type="EMBL" id="PEMG01000456">
    <property type="protein sequence ID" value="RTI04508.1"/>
    <property type="molecule type" value="Genomic_DNA"/>
</dbReference>
<evidence type="ECO:0000313" key="2">
    <source>
        <dbReference type="EMBL" id="RTI04508.1"/>
    </source>
</evidence>
<accession>A0A430UL92</accession>
<dbReference type="Proteomes" id="UP000288082">
    <property type="component" value="Unassembled WGS sequence"/>
</dbReference>
<dbReference type="EMBL" id="PELM01000458">
    <property type="protein sequence ID" value="RTG99694.1"/>
    <property type="molecule type" value="Genomic_DNA"/>
</dbReference>
<protein>
    <submittedName>
        <fullName evidence="2">Uncharacterized protein</fullName>
    </submittedName>
</protein>
<sequence>MLPTALEVYREGSRLGEVYGLLSEPRPGLQGSMMELSPTMRLITDDEVAPDDLLVGADGSRYRVVRVWPTLGGLVVELAKEA</sequence>
<proteinExistence type="predicted"/>
<dbReference type="AlphaFoldDB" id="A0A430UL92"/>